<protein>
    <submittedName>
        <fullName evidence="1">Uncharacterized protein</fullName>
    </submittedName>
</protein>
<evidence type="ECO:0000313" key="1">
    <source>
        <dbReference type="EMBL" id="PON69202.1"/>
    </source>
</evidence>
<evidence type="ECO:0000313" key="2">
    <source>
        <dbReference type="Proteomes" id="UP000237105"/>
    </source>
</evidence>
<gene>
    <name evidence="1" type="ORF">PanWU01x14_089250</name>
</gene>
<sequence>MREAGFKKTGCFPYGMVLTRIFDHFEIPLHDESVKEKPMSPYNRTAVERMHWFFDQTNGTWSYKGPEKPEAFQIMKARLDTLVVDINAFKEDHGRQIQALQDSQQAQFDCLFKYQQEMWNYMRQGQNPPPS</sequence>
<name>A0A2P5D7C8_PARAD</name>
<dbReference type="OrthoDB" id="848707at2759"/>
<dbReference type="AlphaFoldDB" id="A0A2P5D7C8"/>
<reference evidence="2" key="1">
    <citation type="submission" date="2016-06" db="EMBL/GenBank/DDBJ databases">
        <title>Parallel loss of symbiosis genes in relatives of nitrogen-fixing non-legume Parasponia.</title>
        <authorList>
            <person name="Van Velzen R."/>
            <person name="Holmer R."/>
            <person name="Bu F."/>
            <person name="Rutten L."/>
            <person name="Van Zeijl A."/>
            <person name="Liu W."/>
            <person name="Santuari L."/>
            <person name="Cao Q."/>
            <person name="Sharma T."/>
            <person name="Shen D."/>
            <person name="Roswanjaya Y."/>
            <person name="Wardhani T."/>
            <person name="Kalhor M.S."/>
            <person name="Jansen J."/>
            <person name="Van den Hoogen J."/>
            <person name="Gungor B."/>
            <person name="Hartog M."/>
            <person name="Hontelez J."/>
            <person name="Verver J."/>
            <person name="Yang W.-C."/>
            <person name="Schijlen E."/>
            <person name="Repin R."/>
            <person name="Schilthuizen M."/>
            <person name="Schranz E."/>
            <person name="Heidstra R."/>
            <person name="Miyata K."/>
            <person name="Fedorova E."/>
            <person name="Kohlen W."/>
            <person name="Bisseling T."/>
            <person name="Smit S."/>
            <person name="Geurts R."/>
        </authorList>
    </citation>
    <scope>NUCLEOTIDE SEQUENCE [LARGE SCALE GENOMIC DNA]</scope>
    <source>
        <strain evidence="2">cv. WU1-14</strain>
    </source>
</reference>
<dbReference type="EMBL" id="JXTB01000057">
    <property type="protein sequence ID" value="PON69202.1"/>
    <property type="molecule type" value="Genomic_DNA"/>
</dbReference>
<keyword evidence="2" id="KW-1185">Reference proteome</keyword>
<accession>A0A2P5D7C8</accession>
<dbReference type="Proteomes" id="UP000237105">
    <property type="component" value="Unassembled WGS sequence"/>
</dbReference>
<proteinExistence type="predicted"/>
<comment type="caution">
    <text evidence="1">The sequence shown here is derived from an EMBL/GenBank/DDBJ whole genome shotgun (WGS) entry which is preliminary data.</text>
</comment>
<organism evidence="1 2">
    <name type="scientific">Parasponia andersonii</name>
    <name type="common">Sponia andersonii</name>
    <dbReference type="NCBI Taxonomy" id="3476"/>
    <lineage>
        <taxon>Eukaryota</taxon>
        <taxon>Viridiplantae</taxon>
        <taxon>Streptophyta</taxon>
        <taxon>Embryophyta</taxon>
        <taxon>Tracheophyta</taxon>
        <taxon>Spermatophyta</taxon>
        <taxon>Magnoliopsida</taxon>
        <taxon>eudicotyledons</taxon>
        <taxon>Gunneridae</taxon>
        <taxon>Pentapetalae</taxon>
        <taxon>rosids</taxon>
        <taxon>fabids</taxon>
        <taxon>Rosales</taxon>
        <taxon>Cannabaceae</taxon>
        <taxon>Parasponia</taxon>
    </lineage>
</organism>